<dbReference type="Gene3D" id="1.10.238.10">
    <property type="entry name" value="EF-hand"/>
    <property type="match status" value="1"/>
</dbReference>
<evidence type="ECO:0000313" key="5">
    <source>
        <dbReference type="Proteomes" id="UP001165393"/>
    </source>
</evidence>
<evidence type="ECO:0000256" key="1">
    <source>
        <dbReference type="SAM" id="MobiDB-lite"/>
    </source>
</evidence>
<reference evidence="4 5" key="1">
    <citation type="journal article" date="2013" name="Antonie Van Leeuwenhoek">
        <title>Echinimonas agarilytica gen. nov., sp. nov., a new gammaproteobacterium isolated from the sea urchin Strongylocentrotus intermedius.</title>
        <authorList>
            <person name="Nedashkovskaya O.I."/>
            <person name="Stenkova A.M."/>
            <person name="Zhukova N.V."/>
            <person name="Van Trappen S."/>
            <person name="Lee J.S."/>
            <person name="Kim S.B."/>
        </authorList>
    </citation>
    <scope>NUCLEOTIDE SEQUENCE [LARGE SCALE GENOMIC DNA]</scope>
    <source>
        <strain evidence="4 5">KMM 6351</strain>
    </source>
</reference>
<comment type="caution">
    <text evidence="4">The sequence shown here is derived from an EMBL/GenBank/DDBJ whole genome shotgun (WGS) entry which is preliminary data.</text>
</comment>
<feature type="domain" description="EF-hand" evidence="3">
    <location>
        <begin position="38"/>
        <end position="64"/>
    </location>
</feature>
<feature type="region of interest" description="Disordered" evidence="1">
    <location>
        <begin position="78"/>
        <end position="102"/>
    </location>
</feature>
<evidence type="ECO:0000256" key="2">
    <source>
        <dbReference type="SAM" id="SignalP"/>
    </source>
</evidence>
<dbReference type="EMBL" id="JAMQGP010000001">
    <property type="protein sequence ID" value="MCM2678529.1"/>
    <property type="molecule type" value="Genomic_DNA"/>
</dbReference>
<gene>
    <name evidence="4" type="ORF">NAF29_02445</name>
</gene>
<feature type="chain" id="PRO_5041301282" evidence="2">
    <location>
        <begin position="24"/>
        <end position="102"/>
    </location>
</feature>
<feature type="compositionally biased region" description="Basic and acidic residues" evidence="1">
    <location>
        <begin position="82"/>
        <end position="102"/>
    </location>
</feature>
<organism evidence="4 5">
    <name type="scientific">Echinimonas agarilytica</name>
    <dbReference type="NCBI Taxonomy" id="1215918"/>
    <lineage>
        <taxon>Bacteria</taxon>
        <taxon>Pseudomonadati</taxon>
        <taxon>Pseudomonadota</taxon>
        <taxon>Gammaproteobacteria</taxon>
        <taxon>Alteromonadales</taxon>
        <taxon>Echinimonadaceae</taxon>
        <taxon>Echinimonas</taxon>
    </lineage>
</organism>
<feature type="signal peptide" evidence="2">
    <location>
        <begin position="1"/>
        <end position="23"/>
    </location>
</feature>
<keyword evidence="5" id="KW-1185">Reference proteome</keyword>
<feature type="region of interest" description="Disordered" evidence="1">
    <location>
        <begin position="24"/>
        <end position="46"/>
    </location>
</feature>
<dbReference type="PROSITE" id="PS00018">
    <property type="entry name" value="EF_HAND_1"/>
    <property type="match status" value="2"/>
</dbReference>
<keyword evidence="2" id="KW-0732">Signal</keyword>
<dbReference type="Proteomes" id="UP001165393">
    <property type="component" value="Unassembled WGS sequence"/>
</dbReference>
<dbReference type="InterPro" id="IPR011992">
    <property type="entry name" value="EF-hand-dom_pair"/>
</dbReference>
<protein>
    <submittedName>
        <fullName evidence="4">EF-hand domain-containing protein</fullName>
    </submittedName>
</protein>
<evidence type="ECO:0000259" key="3">
    <source>
        <dbReference type="PROSITE" id="PS50222"/>
    </source>
</evidence>
<dbReference type="InterPro" id="IPR018247">
    <property type="entry name" value="EF_Hand_1_Ca_BS"/>
</dbReference>
<sequence>MGTWMKAGGVCGLLMSAAFGALAEPPRSHADKPERPTFSSLDVDGDGKMTLEEFSQHTIPHGKHERVFTHIDADADGVISKTEFDDHKPKRPPKNRDYQPRP</sequence>
<dbReference type="SUPFAM" id="SSF47473">
    <property type="entry name" value="EF-hand"/>
    <property type="match status" value="1"/>
</dbReference>
<dbReference type="RefSeq" id="WP_251259893.1">
    <property type="nucleotide sequence ID" value="NZ_JAMQGP010000001.1"/>
</dbReference>
<dbReference type="PROSITE" id="PS50222">
    <property type="entry name" value="EF_HAND_2"/>
    <property type="match status" value="1"/>
</dbReference>
<dbReference type="Pfam" id="PF13202">
    <property type="entry name" value="EF-hand_5"/>
    <property type="match status" value="2"/>
</dbReference>
<dbReference type="InterPro" id="IPR002048">
    <property type="entry name" value="EF_hand_dom"/>
</dbReference>
<accession>A0AA41W463</accession>
<dbReference type="AlphaFoldDB" id="A0AA41W463"/>
<proteinExistence type="predicted"/>
<feature type="compositionally biased region" description="Basic and acidic residues" evidence="1">
    <location>
        <begin position="26"/>
        <end position="35"/>
    </location>
</feature>
<name>A0AA41W463_9GAMM</name>
<evidence type="ECO:0000313" key="4">
    <source>
        <dbReference type="EMBL" id="MCM2678529.1"/>
    </source>
</evidence>
<dbReference type="GO" id="GO:0005509">
    <property type="term" value="F:calcium ion binding"/>
    <property type="evidence" value="ECO:0007669"/>
    <property type="project" value="InterPro"/>
</dbReference>